<keyword evidence="1" id="KW-0472">Membrane</keyword>
<dbReference type="PANTHER" id="PTHR30273:SF2">
    <property type="entry name" value="PROTEIN FECR"/>
    <property type="match status" value="1"/>
</dbReference>
<dbReference type="Gene3D" id="2.60.120.1440">
    <property type="match status" value="1"/>
</dbReference>
<gene>
    <name evidence="3" type="ORF">CRP01_15045</name>
</gene>
<name>A0A2D0NBC2_FLAN2</name>
<keyword evidence="1" id="KW-0812">Transmembrane</keyword>
<sequence>MEDAKYIELAAKYLSGDIDSTERRQLMEWVAESDANQAFFDEMIHLWGLTGDADRPFQADTKAAWNKVSARIGPAPAREEPEAQSPGAKIRPLSIKRDFLRIAAVLLPLIAVAAWILLQPNEPVERLIVSTDTTKEIVLPDSSRVTLNANSQLSYFEDFTDRKVRLTGEAFFDVARDTARPFEIFTGETVTRVLGTSFNVRAFPEEDKVEVMVVSGTVEFKEAKDESDRIVLNADEGAVFSKEAQKVEAATSLGNNANAWMKNEIDAVDIPLREMLQIINNYFRTEISAENEAALTCNVSIPKLKDPTLDKALEFLTEQLYLEKDTTGNRIILTGKGCNN</sequence>
<comment type="caution">
    <text evidence="3">The sequence shown here is derived from an EMBL/GenBank/DDBJ whole genome shotgun (WGS) entry which is preliminary data.</text>
</comment>
<dbReference type="Pfam" id="PF04773">
    <property type="entry name" value="FecR"/>
    <property type="match status" value="1"/>
</dbReference>
<proteinExistence type="predicted"/>
<keyword evidence="4" id="KW-1185">Reference proteome</keyword>
<dbReference type="PANTHER" id="PTHR30273">
    <property type="entry name" value="PERIPLASMIC SIGNAL SENSOR AND SIGMA FACTOR ACTIVATOR FECR-RELATED"/>
    <property type="match status" value="1"/>
</dbReference>
<accession>A0A2D0NBC2</accession>
<dbReference type="InterPro" id="IPR006860">
    <property type="entry name" value="FecR"/>
</dbReference>
<dbReference type="OrthoDB" id="1452822at2"/>
<evidence type="ECO:0000313" key="3">
    <source>
        <dbReference type="EMBL" id="PHN05787.1"/>
    </source>
</evidence>
<keyword evidence="1" id="KW-1133">Transmembrane helix</keyword>
<organism evidence="3 4">
    <name type="scientific">Flavilitoribacter nigricans (strain ATCC 23147 / DSM 23189 / NBRC 102662 / NCIMB 1420 / SS-2)</name>
    <name type="common">Lewinella nigricans</name>
    <dbReference type="NCBI Taxonomy" id="1122177"/>
    <lineage>
        <taxon>Bacteria</taxon>
        <taxon>Pseudomonadati</taxon>
        <taxon>Bacteroidota</taxon>
        <taxon>Saprospiria</taxon>
        <taxon>Saprospirales</taxon>
        <taxon>Lewinellaceae</taxon>
        <taxon>Flavilitoribacter</taxon>
    </lineage>
</organism>
<evidence type="ECO:0000259" key="2">
    <source>
        <dbReference type="Pfam" id="PF04773"/>
    </source>
</evidence>
<dbReference type="EMBL" id="PDUD01000020">
    <property type="protein sequence ID" value="PHN05787.1"/>
    <property type="molecule type" value="Genomic_DNA"/>
</dbReference>
<dbReference type="AlphaFoldDB" id="A0A2D0NBC2"/>
<dbReference type="InterPro" id="IPR012373">
    <property type="entry name" value="Ferrdict_sens_TM"/>
</dbReference>
<protein>
    <recommendedName>
        <fullName evidence="2">FecR protein domain-containing protein</fullName>
    </recommendedName>
</protein>
<dbReference type="PIRSF" id="PIRSF018266">
    <property type="entry name" value="FecR"/>
    <property type="match status" value="1"/>
</dbReference>
<feature type="transmembrane region" description="Helical" evidence="1">
    <location>
        <begin position="99"/>
        <end position="118"/>
    </location>
</feature>
<feature type="domain" description="FecR protein" evidence="2">
    <location>
        <begin position="129"/>
        <end position="219"/>
    </location>
</feature>
<dbReference type="Proteomes" id="UP000223913">
    <property type="component" value="Unassembled WGS sequence"/>
</dbReference>
<dbReference type="GO" id="GO:0016989">
    <property type="term" value="F:sigma factor antagonist activity"/>
    <property type="evidence" value="ECO:0007669"/>
    <property type="project" value="TreeGrafter"/>
</dbReference>
<evidence type="ECO:0000256" key="1">
    <source>
        <dbReference type="SAM" id="Phobius"/>
    </source>
</evidence>
<reference evidence="3 4" key="1">
    <citation type="submission" date="2017-10" db="EMBL/GenBank/DDBJ databases">
        <title>The draft genome sequence of Lewinella nigricans NBRC 102662.</title>
        <authorList>
            <person name="Wang K."/>
        </authorList>
    </citation>
    <scope>NUCLEOTIDE SEQUENCE [LARGE SCALE GENOMIC DNA]</scope>
    <source>
        <strain evidence="3 4">NBRC 102662</strain>
    </source>
</reference>
<evidence type="ECO:0000313" key="4">
    <source>
        <dbReference type="Proteomes" id="UP000223913"/>
    </source>
</evidence>